<proteinExistence type="predicted"/>
<reference evidence="1 2" key="1">
    <citation type="journal article" date="2014" name="Genome Biol. Evol.">
        <title>The secreted proteins of Achlya hypogyna and Thraustotheca clavata identify the ancestral oomycete secretome and reveal gene acquisitions by horizontal gene transfer.</title>
        <authorList>
            <person name="Misner I."/>
            <person name="Blouin N."/>
            <person name="Leonard G."/>
            <person name="Richards T.A."/>
            <person name="Lane C.E."/>
        </authorList>
    </citation>
    <scope>NUCLEOTIDE SEQUENCE [LARGE SCALE GENOMIC DNA]</scope>
    <source>
        <strain evidence="1 2">ATCC 34112</strain>
    </source>
</reference>
<dbReference type="EMBL" id="JNBS01001825">
    <property type="protein sequence ID" value="OQR99169.1"/>
    <property type="molecule type" value="Genomic_DNA"/>
</dbReference>
<evidence type="ECO:0000313" key="2">
    <source>
        <dbReference type="Proteomes" id="UP000243217"/>
    </source>
</evidence>
<dbReference type="Proteomes" id="UP000243217">
    <property type="component" value="Unassembled WGS sequence"/>
</dbReference>
<gene>
    <name evidence="1" type="ORF">THRCLA_21852</name>
</gene>
<name>A0A1V9ZMF9_9STRA</name>
<organism evidence="1 2">
    <name type="scientific">Thraustotheca clavata</name>
    <dbReference type="NCBI Taxonomy" id="74557"/>
    <lineage>
        <taxon>Eukaryota</taxon>
        <taxon>Sar</taxon>
        <taxon>Stramenopiles</taxon>
        <taxon>Oomycota</taxon>
        <taxon>Saprolegniomycetes</taxon>
        <taxon>Saprolegniales</taxon>
        <taxon>Achlyaceae</taxon>
        <taxon>Thraustotheca</taxon>
    </lineage>
</organism>
<comment type="caution">
    <text evidence="1">The sequence shown here is derived from an EMBL/GenBank/DDBJ whole genome shotgun (WGS) entry which is preliminary data.</text>
</comment>
<accession>A0A1V9ZMF9</accession>
<evidence type="ECO:0000313" key="1">
    <source>
        <dbReference type="EMBL" id="OQR99169.1"/>
    </source>
</evidence>
<protein>
    <submittedName>
        <fullName evidence="1">Uncharacterized protein</fullName>
    </submittedName>
</protein>
<sequence length="108" mass="12197">MADSDLTCKYVYKKCYNTRTTKKNGNLHSLCEYHRAKANMIQKAYATKKRSLSKAMKCSDAPIPYSPLANENFEVSESEWLDIIDALGSDDACSDIDSPFIKEEFLAV</sequence>
<keyword evidence="2" id="KW-1185">Reference proteome</keyword>
<dbReference type="AlphaFoldDB" id="A0A1V9ZMF9"/>
<dbReference type="OrthoDB" id="73863at2759"/>